<dbReference type="PANTHER" id="PTHR30055:SF234">
    <property type="entry name" value="HTH-TYPE TRANSCRIPTIONAL REGULATOR BETI"/>
    <property type="match status" value="1"/>
</dbReference>
<reference evidence="6 7" key="1">
    <citation type="submission" date="2019-01" db="EMBL/GenBank/DDBJ databases">
        <authorList>
            <person name="Chen W.-M."/>
        </authorList>
    </citation>
    <scope>NUCLEOTIDE SEQUENCE [LARGE SCALE GENOMIC DNA]</scope>
    <source>
        <strain evidence="6 7">HPM-16</strain>
    </source>
</reference>
<dbReference type="InterPro" id="IPR009057">
    <property type="entry name" value="Homeodomain-like_sf"/>
</dbReference>
<evidence type="ECO:0000256" key="4">
    <source>
        <dbReference type="PROSITE-ProRule" id="PRU00335"/>
    </source>
</evidence>
<dbReference type="GO" id="GO:0003700">
    <property type="term" value="F:DNA-binding transcription factor activity"/>
    <property type="evidence" value="ECO:0007669"/>
    <property type="project" value="TreeGrafter"/>
</dbReference>
<evidence type="ECO:0000256" key="3">
    <source>
        <dbReference type="ARBA" id="ARBA00023163"/>
    </source>
</evidence>
<dbReference type="PANTHER" id="PTHR30055">
    <property type="entry name" value="HTH-TYPE TRANSCRIPTIONAL REGULATOR RUTR"/>
    <property type="match status" value="1"/>
</dbReference>
<organism evidence="6 7">
    <name type="scientific">Neptunomonas marina</name>
    <dbReference type="NCBI Taxonomy" id="1815562"/>
    <lineage>
        <taxon>Bacteria</taxon>
        <taxon>Pseudomonadati</taxon>
        <taxon>Pseudomonadota</taxon>
        <taxon>Gammaproteobacteria</taxon>
        <taxon>Oceanospirillales</taxon>
        <taxon>Oceanospirillaceae</taxon>
        <taxon>Neptunomonas</taxon>
    </lineage>
</organism>
<dbReference type="InterPro" id="IPR001647">
    <property type="entry name" value="HTH_TetR"/>
</dbReference>
<keyword evidence="7" id="KW-1185">Reference proteome</keyword>
<dbReference type="AlphaFoldDB" id="A0A437Q7P5"/>
<dbReference type="Pfam" id="PF00440">
    <property type="entry name" value="TetR_N"/>
    <property type="match status" value="1"/>
</dbReference>
<dbReference type="RefSeq" id="WP_127694090.1">
    <property type="nucleotide sequence ID" value="NZ_SACQ01000004.1"/>
</dbReference>
<dbReference type="EMBL" id="SACQ01000004">
    <property type="protein sequence ID" value="RVU30555.1"/>
    <property type="molecule type" value="Genomic_DNA"/>
</dbReference>
<dbReference type="InterPro" id="IPR025996">
    <property type="entry name" value="MT1864/Rv1816-like_C"/>
</dbReference>
<protein>
    <submittedName>
        <fullName evidence="6">TetR/AcrR family transcriptional regulator</fullName>
    </submittedName>
</protein>
<feature type="domain" description="HTH tetR-type" evidence="5">
    <location>
        <begin position="10"/>
        <end position="70"/>
    </location>
</feature>
<evidence type="ECO:0000313" key="7">
    <source>
        <dbReference type="Proteomes" id="UP000282818"/>
    </source>
</evidence>
<dbReference type="SUPFAM" id="SSF48498">
    <property type="entry name" value="Tetracyclin repressor-like, C-terminal domain"/>
    <property type="match status" value="1"/>
</dbReference>
<dbReference type="GO" id="GO:0000976">
    <property type="term" value="F:transcription cis-regulatory region binding"/>
    <property type="evidence" value="ECO:0007669"/>
    <property type="project" value="TreeGrafter"/>
</dbReference>
<dbReference type="Proteomes" id="UP000282818">
    <property type="component" value="Unassembled WGS sequence"/>
</dbReference>
<keyword evidence="1" id="KW-0805">Transcription regulation</keyword>
<dbReference type="Gene3D" id="1.10.357.10">
    <property type="entry name" value="Tetracycline Repressor, domain 2"/>
    <property type="match status" value="1"/>
</dbReference>
<dbReference type="Pfam" id="PF13305">
    <property type="entry name" value="TetR_C_33"/>
    <property type="match status" value="1"/>
</dbReference>
<keyword evidence="2 4" id="KW-0238">DNA-binding</keyword>
<evidence type="ECO:0000256" key="1">
    <source>
        <dbReference type="ARBA" id="ARBA00023015"/>
    </source>
</evidence>
<feature type="DNA-binding region" description="H-T-H motif" evidence="4">
    <location>
        <begin position="33"/>
        <end position="52"/>
    </location>
</feature>
<accession>A0A437Q7P5</accession>
<gene>
    <name evidence="6" type="ORF">EOE65_09535</name>
</gene>
<dbReference type="SUPFAM" id="SSF46689">
    <property type="entry name" value="Homeodomain-like"/>
    <property type="match status" value="1"/>
</dbReference>
<name>A0A437Q7P5_9GAMM</name>
<evidence type="ECO:0000259" key="5">
    <source>
        <dbReference type="PROSITE" id="PS50977"/>
    </source>
</evidence>
<evidence type="ECO:0000313" key="6">
    <source>
        <dbReference type="EMBL" id="RVU30555.1"/>
    </source>
</evidence>
<dbReference type="InterPro" id="IPR036271">
    <property type="entry name" value="Tet_transcr_reg_TetR-rel_C_sf"/>
</dbReference>
<sequence length="207" mass="22835">MARRNDHSRDEIKALALDAAEALLIEEGVAGVSARKVATRIGYTAGSLYQVFANLDDLYWQINLRTLKRLNSALLPRQSLGAAEQLAGLASDYVTFAKQHRALWSLLFEHRSASSCSMPEALSQQIEQLFQEIEVLLARLNPRADSEQVRCAARAVWGGVHGVAVLTLRDKLFLQQTTAEQAILASLIENFINGWQQESGHASTAAY</sequence>
<dbReference type="PROSITE" id="PS50977">
    <property type="entry name" value="HTH_TETR_2"/>
    <property type="match status" value="1"/>
</dbReference>
<proteinExistence type="predicted"/>
<dbReference type="InterPro" id="IPR050109">
    <property type="entry name" value="HTH-type_TetR-like_transc_reg"/>
</dbReference>
<keyword evidence="3" id="KW-0804">Transcription</keyword>
<evidence type="ECO:0000256" key="2">
    <source>
        <dbReference type="ARBA" id="ARBA00023125"/>
    </source>
</evidence>
<comment type="caution">
    <text evidence="6">The sequence shown here is derived from an EMBL/GenBank/DDBJ whole genome shotgun (WGS) entry which is preliminary data.</text>
</comment>